<gene>
    <name evidence="2" type="ORF">BDN71DRAFT_1447703</name>
</gene>
<feature type="domain" description="DUF6699" evidence="1">
    <location>
        <begin position="70"/>
        <end position="203"/>
    </location>
</feature>
<proteinExistence type="predicted"/>
<dbReference type="EMBL" id="MU154563">
    <property type="protein sequence ID" value="KAF9495295.1"/>
    <property type="molecule type" value="Genomic_DNA"/>
</dbReference>
<protein>
    <recommendedName>
        <fullName evidence="1">DUF6699 domain-containing protein</fullName>
    </recommendedName>
</protein>
<sequence>MPGKHVRFAADIPATPSPTWSQFSLPSTSGPKTPSPVSHYGLDSPYFTKPLPQMTVQIHPALGYTTTPHLNYDISCHPSTVTPAHPSLSPAILSEAATRPPLPSITLVSQYLPWKLEIKPTVGHFVTVSDVIDGMYRTLRLTVSKAEYAALPSLEARQRVTDAYSHRCARILDSSAKQVEMQKGLKRIDFFINKNRFMGLSSTSLGPHVWSINVS</sequence>
<evidence type="ECO:0000313" key="2">
    <source>
        <dbReference type="EMBL" id="KAF9495295.1"/>
    </source>
</evidence>
<dbReference type="Proteomes" id="UP000807025">
    <property type="component" value="Unassembled WGS sequence"/>
</dbReference>
<dbReference type="Pfam" id="PF20415">
    <property type="entry name" value="DUF6699"/>
    <property type="match status" value="1"/>
</dbReference>
<dbReference type="OrthoDB" id="3172906at2759"/>
<dbReference type="AlphaFoldDB" id="A0A9P6DGM6"/>
<reference evidence="2" key="1">
    <citation type="submission" date="2020-11" db="EMBL/GenBank/DDBJ databases">
        <authorList>
            <consortium name="DOE Joint Genome Institute"/>
            <person name="Ahrendt S."/>
            <person name="Riley R."/>
            <person name="Andreopoulos W."/>
            <person name="Labutti K."/>
            <person name="Pangilinan J."/>
            <person name="Ruiz-Duenas F.J."/>
            <person name="Barrasa J.M."/>
            <person name="Sanchez-Garcia M."/>
            <person name="Camarero S."/>
            <person name="Miyauchi S."/>
            <person name="Serrano A."/>
            <person name="Linde D."/>
            <person name="Babiker R."/>
            <person name="Drula E."/>
            <person name="Ayuso-Fernandez I."/>
            <person name="Pacheco R."/>
            <person name="Padilla G."/>
            <person name="Ferreira P."/>
            <person name="Barriuso J."/>
            <person name="Kellner H."/>
            <person name="Castanera R."/>
            <person name="Alfaro M."/>
            <person name="Ramirez L."/>
            <person name="Pisabarro A.G."/>
            <person name="Kuo A."/>
            <person name="Tritt A."/>
            <person name="Lipzen A."/>
            <person name="He G."/>
            <person name="Yan M."/>
            <person name="Ng V."/>
            <person name="Cullen D."/>
            <person name="Martin F."/>
            <person name="Rosso M.-N."/>
            <person name="Henrissat B."/>
            <person name="Hibbett D."/>
            <person name="Martinez A.T."/>
            <person name="Grigoriev I.V."/>
        </authorList>
    </citation>
    <scope>NUCLEOTIDE SEQUENCE</scope>
    <source>
        <strain evidence="2">ATCC 90797</strain>
    </source>
</reference>
<evidence type="ECO:0000313" key="3">
    <source>
        <dbReference type="Proteomes" id="UP000807025"/>
    </source>
</evidence>
<comment type="caution">
    <text evidence="2">The sequence shown here is derived from an EMBL/GenBank/DDBJ whole genome shotgun (WGS) entry which is preliminary data.</text>
</comment>
<accession>A0A9P6DGM6</accession>
<dbReference type="InterPro" id="IPR046522">
    <property type="entry name" value="DUF6699"/>
</dbReference>
<keyword evidence="3" id="KW-1185">Reference proteome</keyword>
<evidence type="ECO:0000259" key="1">
    <source>
        <dbReference type="Pfam" id="PF20415"/>
    </source>
</evidence>
<name>A0A9P6DGM6_PLEER</name>
<organism evidence="2 3">
    <name type="scientific">Pleurotus eryngii</name>
    <name type="common">Boletus of the steppes</name>
    <dbReference type="NCBI Taxonomy" id="5323"/>
    <lineage>
        <taxon>Eukaryota</taxon>
        <taxon>Fungi</taxon>
        <taxon>Dikarya</taxon>
        <taxon>Basidiomycota</taxon>
        <taxon>Agaricomycotina</taxon>
        <taxon>Agaricomycetes</taxon>
        <taxon>Agaricomycetidae</taxon>
        <taxon>Agaricales</taxon>
        <taxon>Pleurotineae</taxon>
        <taxon>Pleurotaceae</taxon>
        <taxon>Pleurotus</taxon>
    </lineage>
</organism>